<dbReference type="Gene3D" id="3.30.70.370">
    <property type="match status" value="1"/>
</dbReference>
<accession>A0A6P5ZK23</accession>
<dbReference type="PANTHER" id="PTHR10133:SF27">
    <property type="entry name" value="DNA POLYMERASE NU"/>
    <property type="match status" value="1"/>
</dbReference>
<dbReference type="InterPro" id="IPR043502">
    <property type="entry name" value="DNA/RNA_pol_sf"/>
</dbReference>
<feature type="domain" description="DNA-directed DNA polymerase family A palm" evidence="2">
    <location>
        <begin position="105"/>
        <end position="291"/>
    </location>
</feature>
<dbReference type="PRINTS" id="PR00868">
    <property type="entry name" value="DNAPOLI"/>
</dbReference>
<dbReference type="SUPFAM" id="SSF56672">
    <property type="entry name" value="DNA/RNA polymerases"/>
    <property type="match status" value="2"/>
</dbReference>
<keyword evidence="1" id="KW-0235">DNA replication</keyword>
<dbReference type="AlphaFoldDB" id="A0A6P5ZK23"/>
<organism evidence="3 4">
    <name type="scientific">Durio zibethinus</name>
    <name type="common">Durian</name>
    <dbReference type="NCBI Taxonomy" id="66656"/>
    <lineage>
        <taxon>Eukaryota</taxon>
        <taxon>Viridiplantae</taxon>
        <taxon>Streptophyta</taxon>
        <taxon>Embryophyta</taxon>
        <taxon>Tracheophyta</taxon>
        <taxon>Spermatophyta</taxon>
        <taxon>Magnoliopsida</taxon>
        <taxon>eudicotyledons</taxon>
        <taxon>Gunneridae</taxon>
        <taxon>Pentapetalae</taxon>
        <taxon>rosids</taxon>
        <taxon>malvids</taxon>
        <taxon>Malvales</taxon>
        <taxon>Malvaceae</taxon>
        <taxon>Helicteroideae</taxon>
        <taxon>Durio</taxon>
    </lineage>
</organism>
<sequence length="307" mass="35460">MLNFSIAYGKTLMGLAKDWKVSVEEAKNTVDLWYKERQEVLEWQKQLKYEVVKHGHVQTLLGRARRFPLFAHCTQAQEGHIERAAINTPVQMSNEVNDMILDSTSNQTQLAFQLPAHDEMELRILAHLTDCKSMLDAFKAGGDFHSRTAMNMCSHIREAVEKRQVLLEWHPRPGEEKPPIPLLKVSVEEAKNTVDLWYKERQEMLEWQKQRKYEAAKHGHVQTLLGRARHFPSYAHCTRAQEGHIERAAINTPVQGSAADVAMCAMLQISKNKRLKELGWRLVLQVMPFIFSLYFRSLSWKSSTLVL</sequence>
<dbReference type="GO" id="GO:0006261">
    <property type="term" value="P:DNA-templated DNA replication"/>
    <property type="evidence" value="ECO:0007669"/>
    <property type="project" value="InterPro"/>
</dbReference>
<dbReference type="GO" id="GO:0003887">
    <property type="term" value="F:DNA-directed DNA polymerase activity"/>
    <property type="evidence" value="ECO:0007669"/>
    <property type="project" value="InterPro"/>
</dbReference>
<protein>
    <submittedName>
        <fullName evidence="4">DNA polymerase I A, chloroplastic/mitochondrial-like isoform X2</fullName>
    </submittedName>
</protein>
<dbReference type="Proteomes" id="UP000515121">
    <property type="component" value="Unplaced"/>
</dbReference>
<dbReference type="GO" id="GO:0003677">
    <property type="term" value="F:DNA binding"/>
    <property type="evidence" value="ECO:0007669"/>
    <property type="project" value="InterPro"/>
</dbReference>
<reference evidence="4" key="1">
    <citation type="submission" date="2025-08" db="UniProtKB">
        <authorList>
            <consortium name="RefSeq"/>
        </authorList>
    </citation>
    <scope>IDENTIFICATION</scope>
    <source>
        <tissue evidence="4">Fruit stalk</tissue>
    </source>
</reference>
<name>A0A6P5ZK23_DURZI</name>
<dbReference type="InterPro" id="IPR002298">
    <property type="entry name" value="DNA_polymerase_A"/>
</dbReference>
<dbReference type="GO" id="GO:0006302">
    <property type="term" value="P:double-strand break repair"/>
    <property type="evidence" value="ECO:0007669"/>
    <property type="project" value="TreeGrafter"/>
</dbReference>
<evidence type="ECO:0000259" key="2">
    <source>
        <dbReference type="SMART" id="SM00482"/>
    </source>
</evidence>
<evidence type="ECO:0000313" key="3">
    <source>
        <dbReference type="Proteomes" id="UP000515121"/>
    </source>
</evidence>
<dbReference type="Gene3D" id="1.10.150.20">
    <property type="entry name" value="5' to 3' exonuclease, C-terminal subdomain"/>
    <property type="match status" value="3"/>
</dbReference>
<dbReference type="SMART" id="SM00482">
    <property type="entry name" value="POLAc"/>
    <property type="match status" value="1"/>
</dbReference>
<dbReference type="InterPro" id="IPR001098">
    <property type="entry name" value="DNA-dir_DNA_pol_A_palm_dom"/>
</dbReference>
<dbReference type="RefSeq" id="XP_022753154.1">
    <property type="nucleotide sequence ID" value="XM_022897419.1"/>
</dbReference>
<gene>
    <name evidence="4" type="primary">LOC111301615</name>
</gene>
<evidence type="ECO:0000256" key="1">
    <source>
        <dbReference type="ARBA" id="ARBA00022705"/>
    </source>
</evidence>
<dbReference type="GeneID" id="111301615"/>
<evidence type="ECO:0000313" key="4">
    <source>
        <dbReference type="RefSeq" id="XP_022753154.1"/>
    </source>
</evidence>
<dbReference type="PANTHER" id="PTHR10133">
    <property type="entry name" value="DNA POLYMERASE I"/>
    <property type="match status" value="1"/>
</dbReference>
<proteinExistence type="predicted"/>
<keyword evidence="3" id="KW-1185">Reference proteome</keyword>
<dbReference type="Pfam" id="PF00476">
    <property type="entry name" value="DNA_pol_A"/>
    <property type="match status" value="2"/>
</dbReference>